<evidence type="ECO:0000256" key="7">
    <source>
        <dbReference type="ARBA" id="ARBA00023310"/>
    </source>
</evidence>
<keyword evidence="10" id="KW-1185">Reference proteome</keyword>
<protein>
    <recommendedName>
        <fullName evidence="8">ATP synthase subunit delta</fullName>
    </recommendedName>
    <alternativeName>
        <fullName evidence="8">ATP synthase F(1) sector subunit delta</fullName>
    </alternativeName>
    <alternativeName>
        <fullName evidence="8">F-type ATPase subunit delta</fullName>
        <shortName evidence="8">F-ATPase subunit delta</shortName>
    </alternativeName>
</protein>
<gene>
    <name evidence="8" type="primary">atpH</name>
    <name evidence="9" type="ORF">SAMN05192534_11934</name>
</gene>
<dbReference type="PROSITE" id="PS00389">
    <property type="entry name" value="ATPASE_DELTA"/>
    <property type="match status" value="1"/>
</dbReference>
<reference evidence="9 10" key="1">
    <citation type="submission" date="2016-10" db="EMBL/GenBank/DDBJ databases">
        <authorList>
            <person name="de Groot N.N."/>
        </authorList>
    </citation>
    <scope>NUCLEOTIDE SEQUENCE [LARGE SCALE GENOMIC DNA]</scope>
    <source>
        <strain evidence="9 10">DSM 21632</strain>
    </source>
</reference>
<dbReference type="Proteomes" id="UP000199163">
    <property type="component" value="Unassembled WGS sequence"/>
</dbReference>
<dbReference type="HAMAP" id="MF_01416">
    <property type="entry name" value="ATP_synth_delta_bact"/>
    <property type="match status" value="1"/>
</dbReference>
<keyword evidence="5 8" id="KW-0472">Membrane</keyword>
<dbReference type="GO" id="GO:0005886">
    <property type="term" value="C:plasma membrane"/>
    <property type="evidence" value="ECO:0007669"/>
    <property type="project" value="UniProtKB-SubCell"/>
</dbReference>
<evidence type="ECO:0000256" key="2">
    <source>
        <dbReference type="ARBA" id="ARBA00022448"/>
    </source>
</evidence>
<comment type="similarity">
    <text evidence="8">Belongs to the ATPase delta chain family.</text>
</comment>
<dbReference type="GO" id="GO:0045259">
    <property type="term" value="C:proton-transporting ATP synthase complex"/>
    <property type="evidence" value="ECO:0007669"/>
    <property type="project" value="UniProtKB-KW"/>
</dbReference>
<dbReference type="STRING" id="568899.SAMN05192534_11934"/>
<sequence length="181" mass="20195">MISSQAANRYAGALFDLAKEKGVLEDTRAELETVKNVFQDNEQLLALLHHPKVSHEKKEQLLREGFAGASELVQNMLLLLLEKDRIDNIVLVAESFQQLADEEQKVGHAVVSTVKPLSESERTLISEKFAKKVGKDTLYIENQIDPQLVGGIKVQIGDTIFDGSVKGQLNRMERELVSGKR</sequence>
<dbReference type="PANTHER" id="PTHR11910">
    <property type="entry name" value="ATP SYNTHASE DELTA CHAIN"/>
    <property type="match status" value="1"/>
</dbReference>
<dbReference type="InterPro" id="IPR026015">
    <property type="entry name" value="ATP_synth_OSCP/delta_N_sf"/>
</dbReference>
<accession>A0A1G8HC62</accession>
<dbReference type="NCBIfam" id="NF004403">
    <property type="entry name" value="PRK05758.2-4"/>
    <property type="match status" value="1"/>
</dbReference>
<proteinExistence type="inferred from homology"/>
<evidence type="ECO:0000313" key="9">
    <source>
        <dbReference type="EMBL" id="SDI04081.1"/>
    </source>
</evidence>
<dbReference type="OrthoDB" id="9802471at2"/>
<comment type="subcellular location">
    <subcellularLocation>
        <location evidence="8">Cell membrane</location>
        <topology evidence="8">Peripheral membrane protein</topology>
    </subcellularLocation>
    <subcellularLocation>
        <location evidence="1">Membrane</location>
    </subcellularLocation>
</comment>
<dbReference type="InterPro" id="IPR000711">
    <property type="entry name" value="ATPase_OSCP/dsu"/>
</dbReference>
<evidence type="ECO:0000256" key="1">
    <source>
        <dbReference type="ARBA" id="ARBA00004370"/>
    </source>
</evidence>
<evidence type="ECO:0000256" key="5">
    <source>
        <dbReference type="ARBA" id="ARBA00023136"/>
    </source>
</evidence>
<dbReference type="Pfam" id="PF00213">
    <property type="entry name" value="OSCP"/>
    <property type="match status" value="1"/>
</dbReference>
<dbReference type="RefSeq" id="WP_091275009.1">
    <property type="nucleotide sequence ID" value="NZ_FNDK01000019.1"/>
</dbReference>
<evidence type="ECO:0000256" key="4">
    <source>
        <dbReference type="ARBA" id="ARBA00023065"/>
    </source>
</evidence>
<name>A0A1G8HC62_9BACI</name>
<dbReference type="InterPro" id="IPR020781">
    <property type="entry name" value="ATPase_OSCP/d_CS"/>
</dbReference>
<keyword evidence="7 8" id="KW-0066">ATP synthesis</keyword>
<dbReference type="SUPFAM" id="SSF47928">
    <property type="entry name" value="N-terminal domain of the delta subunit of the F1F0-ATP synthase"/>
    <property type="match status" value="1"/>
</dbReference>
<evidence type="ECO:0000313" key="10">
    <source>
        <dbReference type="Proteomes" id="UP000199163"/>
    </source>
</evidence>
<dbReference type="NCBIfam" id="TIGR01145">
    <property type="entry name" value="ATP_synt_delta"/>
    <property type="match status" value="1"/>
</dbReference>
<evidence type="ECO:0000256" key="3">
    <source>
        <dbReference type="ARBA" id="ARBA00022781"/>
    </source>
</evidence>
<keyword evidence="4 8" id="KW-0406">Ion transport</keyword>
<dbReference type="EMBL" id="FNDK01000019">
    <property type="protein sequence ID" value="SDI04081.1"/>
    <property type="molecule type" value="Genomic_DNA"/>
</dbReference>
<keyword evidence="3 8" id="KW-0375">Hydrogen ion transport</keyword>
<dbReference type="Gene3D" id="1.10.520.20">
    <property type="entry name" value="N-terminal domain of the delta subunit of the F1F0-ATP synthase"/>
    <property type="match status" value="1"/>
</dbReference>
<evidence type="ECO:0000256" key="6">
    <source>
        <dbReference type="ARBA" id="ARBA00023196"/>
    </source>
</evidence>
<dbReference type="GO" id="GO:0046933">
    <property type="term" value="F:proton-transporting ATP synthase activity, rotational mechanism"/>
    <property type="evidence" value="ECO:0007669"/>
    <property type="project" value="UniProtKB-UniRule"/>
</dbReference>
<keyword evidence="6 8" id="KW-0139">CF(1)</keyword>
<comment type="function">
    <text evidence="8">F(1)F(0) ATP synthase produces ATP from ADP in the presence of a proton or sodium gradient. F-type ATPases consist of two structural domains, F(1) containing the extramembraneous catalytic core and F(0) containing the membrane proton channel, linked together by a central stalk and a peripheral stalk. During catalysis, ATP synthesis in the catalytic domain of F(1) is coupled via a rotary mechanism of the central stalk subunits to proton translocation.</text>
</comment>
<dbReference type="AlphaFoldDB" id="A0A1G8HC62"/>
<comment type="function">
    <text evidence="8">This protein is part of the stalk that links CF(0) to CF(1). It either transmits conformational changes from CF(0) to CF(1) or is implicated in proton conduction.</text>
</comment>
<dbReference type="PRINTS" id="PR00125">
    <property type="entry name" value="ATPASEDELTA"/>
</dbReference>
<keyword evidence="2 8" id="KW-0813">Transport</keyword>
<organism evidence="9 10">
    <name type="scientific">Alteribacillus persepolensis</name>
    <dbReference type="NCBI Taxonomy" id="568899"/>
    <lineage>
        <taxon>Bacteria</taxon>
        <taxon>Bacillati</taxon>
        <taxon>Bacillota</taxon>
        <taxon>Bacilli</taxon>
        <taxon>Bacillales</taxon>
        <taxon>Bacillaceae</taxon>
        <taxon>Alteribacillus</taxon>
    </lineage>
</organism>
<evidence type="ECO:0000256" key="8">
    <source>
        <dbReference type="HAMAP-Rule" id="MF_01416"/>
    </source>
</evidence>
<keyword evidence="8" id="KW-1003">Cell membrane</keyword>